<feature type="region of interest" description="Disordered" evidence="1">
    <location>
        <begin position="284"/>
        <end position="304"/>
    </location>
</feature>
<evidence type="ECO:0000313" key="5">
    <source>
        <dbReference type="Proteomes" id="UP000807769"/>
    </source>
</evidence>
<feature type="transmembrane region" description="Helical" evidence="2">
    <location>
        <begin position="168"/>
        <end position="186"/>
    </location>
</feature>
<evidence type="ECO:0000256" key="2">
    <source>
        <dbReference type="SAM" id="Phobius"/>
    </source>
</evidence>
<dbReference type="PANTHER" id="PTHR40465:SF1">
    <property type="entry name" value="DUF6534 DOMAIN-CONTAINING PROTEIN"/>
    <property type="match status" value="1"/>
</dbReference>
<organism evidence="4 5">
    <name type="scientific">Suillus subaureus</name>
    <dbReference type="NCBI Taxonomy" id="48587"/>
    <lineage>
        <taxon>Eukaryota</taxon>
        <taxon>Fungi</taxon>
        <taxon>Dikarya</taxon>
        <taxon>Basidiomycota</taxon>
        <taxon>Agaricomycotina</taxon>
        <taxon>Agaricomycetes</taxon>
        <taxon>Agaricomycetidae</taxon>
        <taxon>Boletales</taxon>
        <taxon>Suillineae</taxon>
        <taxon>Suillaceae</taxon>
        <taxon>Suillus</taxon>
    </lineage>
</organism>
<dbReference type="GeneID" id="64637302"/>
<comment type="caution">
    <text evidence="4">The sequence shown here is derived from an EMBL/GenBank/DDBJ whole genome shotgun (WGS) entry which is preliminary data.</text>
</comment>
<gene>
    <name evidence="4" type="ORF">BJ212DRAFT_472178</name>
</gene>
<dbReference type="PANTHER" id="PTHR40465">
    <property type="entry name" value="CHROMOSOME 1, WHOLE GENOME SHOTGUN SEQUENCE"/>
    <property type="match status" value="1"/>
</dbReference>
<feature type="domain" description="DUF6534" evidence="3">
    <location>
        <begin position="172"/>
        <end position="258"/>
    </location>
</feature>
<keyword evidence="2" id="KW-1133">Transmembrane helix</keyword>
<dbReference type="Pfam" id="PF20152">
    <property type="entry name" value="DUF6534"/>
    <property type="match status" value="1"/>
</dbReference>
<dbReference type="OrthoDB" id="2535105at2759"/>
<evidence type="ECO:0000259" key="3">
    <source>
        <dbReference type="Pfam" id="PF20152"/>
    </source>
</evidence>
<feature type="compositionally biased region" description="Polar residues" evidence="1">
    <location>
        <begin position="284"/>
        <end position="293"/>
    </location>
</feature>
<name>A0A9P7E5R7_9AGAM</name>
<feature type="transmembrane region" description="Helical" evidence="2">
    <location>
        <begin position="233"/>
        <end position="255"/>
    </location>
</feature>
<evidence type="ECO:0000256" key="1">
    <source>
        <dbReference type="SAM" id="MobiDB-lite"/>
    </source>
</evidence>
<feature type="transmembrane region" description="Helical" evidence="2">
    <location>
        <begin position="207"/>
        <end position="227"/>
    </location>
</feature>
<feature type="transmembrane region" description="Helical" evidence="2">
    <location>
        <begin position="15"/>
        <end position="41"/>
    </location>
</feature>
<feature type="transmembrane region" description="Helical" evidence="2">
    <location>
        <begin position="96"/>
        <end position="117"/>
    </location>
</feature>
<keyword evidence="2" id="KW-0472">Membrane</keyword>
<feature type="compositionally biased region" description="Basic and acidic residues" evidence="1">
    <location>
        <begin position="295"/>
        <end position="304"/>
    </location>
</feature>
<keyword evidence="2" id="KW-0812">Transmembrane</keyword>
<feature type="transmembrane region" description="Helical" evidence="2">
    <location>
        <begin position="124"/>
        <end position="148"/>
    </location>
</feature>
<accession>A0A9P7E5R7</accession>
<keyword evidence="5" id="KW-1185">Reference proteome</keyword>
<reference evidence="4" key="1">
    <citation type="journal article" date="2020" name="New Phytol.">
        <title>Comparative genomics reveals dynamic genome evolution in host specialist ectomycorrhizal fungi.</title>
        <authorList>
            <person name="Lofgren L.A."/>
            <person name="Nguyen N.H."/>
            <person name="Vilgalys R."/>
            <person name="Ruytinx J."/>
            <person name="Liao H.L."/>
            <person name="Branco S."/>
            <person name="Kuo A."/>
            <person name="LaButti K."/>
            <person name="Lipzen A."/>
            <person name="Andreopoulos W."/>
            <person name="Pangilinan J."/>
            <person name="Riley R."/>
            <person name="Hundley H."/>
            <person name="Na H."/>
            <person name="Barry K."/>
            <person name="Grigoriev I.V."/>
            <person name="Stajich J.E."/>
            <person name="Kennedy P.G."/>
        </authorList>
    </citation>
    <scope>NUCLEOTIDE SEQUENCE</scope>
    <source>
        <strain evidence="4">MN1</strain>
    </source>
</reference>
<evidence type="ECO:0000313" key="4">
    <source>
        <dbReference type="EMBL" id="KAG1812117.1"/>
    </source>
</evidence>
<protein>
    <recommendedName>
        <fullName evidence="3">DUF6534 domain-containing protein</fullName>
    </recommendedName>
</protein>
<feature type="transmembrane region" description="Helical" evidence="2">
    <location>
        <begin position="53"/>
        <end position="76"/>
    </location>
</feature>
<dbReference type="EMBL" id="JABBWG010000027">
    <property type="protein sequence ID" value="KAG1812117.1"/>
    <property type="molecule type" value="Genomic_DNA"/>
</dbReference>
<proteinExistence type="predicted"/>
<dbReference type="RefSeq" id="XP_041190399.1">
    <property type="nucleotide sequence ID" value="XM_041343286.1"/>
</dbReference>
<dbReference type="Proteomes" id="UP000807769">
    <property type="component" value="Unassembled WGS sequence"/>
</dbReference>
<sequence>MNSFKRASDFNPRLVIGPIQVCGLLSAALFVCLACQSYLYFARFRSDHLALKASVSAVILIQLGHFVCVISMLWTMTVSTYGDPSQLTVLPLAADLAVPLSGLTVFIVQSFYAFRLWRLTRNAFLPILCQMLSLIAQISTFVVTAKAISMTDLVDFGNNQMLLVELSFVARAACDLITTAGIAWSLKKERDSGIGGTVTMIDLLIKWTIETGLVTSLLALTLATWFPNLKQQSFSWIGLWLLWPDVVGNTLLASLNRRLLLRDRASRSDTQSYTFALNTIAFSTGPTQSQADPSENFKDRDSQV</sequence>
<dbReference type="AlphaFoldDB" id="A0A9P7E5R7"/>
<dbReference type="InterPro" id="IPR045339">
    <property type="entry name" value="DUF6534"/>
</dbReference>